<dbReference type="AlphaFoldDB" id="A0A9P4LC80"/>
<dbReference type="Proteomes" id="UP000800039">
    <property type="component" value="Unassembled WGS sequence"/>
</dbReference>
<accession>A0A9P4LC80</accession>
<evidence type="ECO:0000313" key="2">
    <source>
        <dbReference type="Proteomes" id="UP000800039"/>
    </source>
</evidence>
<proteinExistence type="predicted"/>
<reference evidence="1" key="1">
    <citation type="submission" date="2020-01" db="EMBL/GenBank/DDBJ databases">
        <authorList>
            <consortium name="DOE Joint Genome Institute"/>
            <person name="Haridas S."/>
            <person name="Albert R."/>
            <person name="Binder M."/>
            <person name="Bloem J."/>
            <person name="Labutti K."/>
            <person name="Salamov A."/>
            <person name="Andreopoulos B."/>
            <person name="Baker S.E."/>
            <person name="Barry K."/>
            <person name="Bills G."/>
            <person name="Bluhm B.H."/>
            <person name="Cannon C."/>
            <person name="Castanera R."/>
            <person name="Culley D.E."/>
            <person name="Daum C."/>
            <person name="Ezra D."/>
            <person name="Gonzalez J.B."/>
            <person name="Henrissat B."/>
            <person name="Kuo A."/>
            <person name="Liang C."/>
            <person name="Lipzen A."/>
            <person name="Lutzoni F."/>
            <person name="Magnuson J."/>
            <person name="Mondo S."/>
            <person name="Nolan M."/>
            <person name="Ohm R."/>
            <person name="Pangilinan J."/>
            <person name="Park H.-J."/>
            <person name="Ramirez L."/>
            <person name="Alfaro M."/>
            <person name="Sun H."/>
            <person name="Tritt A."/>
            <person name="Yoshinaga Y."/>
            <person name="Zwiers L.-H."/>
            <person name="Turgeon B.G."/>
            <person name="Goodwin S.B."/>
            <person name="Spatafora J.W."/>
            <person name="Crous P.W."/>
            <person name="Grigoriev I.V."/>
        </authorList>
    </citation>
    <scope>NUCLEOTIDE SEQUENCE</scope>
    <source>
        <strain evidence="1">CBS 394.84</strain>
    </source>
</reference>
<sequence length="128" mass="14863">MSRQRFRSAKWVDARSRFPVSPRHSTPNQSRPGYTDARLGYGRPIRAAWLLNVCASILPPLQLSPSFLFVYDVLVLCTRSTLPSSLQTSRPLSRFRKPLKVRPTWLPQRNDAFHRATLFLESLNHFQR</sequence>
<comment type="caution">
    <text evidence="1">The sequence shown here is derived from an EMBL/GenBank/DDBJ whole genome shotgun (WGS) entry which is preliminary data.</text>
</comment>
<keyword evidence="2" id="KW-1185">Reference proteome</keyword>
<protein>
    <submittedName>
        <fullName evidence="1">Uncharacterized protein</fullName>
    </submittedName>
</protein>
<name>A0A9P4LC80_9PLEO</name>
<dbReference type="RefSeq" id="XP_040791991.1">
    <property type="nucleotide sequence ID" value="XM_040938794.1"/>
</dbReference>
<dbReference type="GeneID" id="63856051"/>
<gene>
    <name evidence="1" type="ORF">K460DRAFT_90828</name>
</gene>
<organism evidence="1 2">
    <name type="scientific">Cucurbitaria berberidis CBS 394.84</name>
    <dbReference type="NCBI Taxonomy" id="1168544"/>
    <lineage>
        <taxon>Eukaryota</taxon>
        <taxon>Fungi</taxon>
        <taxon>Dikarya</taxon>
        <taxon>Ascomycota</taxon>
        <taxon>Pezizomycotina</taxon>
        <taxon>Dothideomycetes</taxon>
        <taxon>Pleosporomycetidae</taxon>
        <taxon>Pleosporales</taxon>
        <taxon>Pleosporineae</taxon>
        <taxon>Cucurbitariaceae</taxon>
        <taxon>Cucurbitaria</taxon>
    </lineage>
</organism>
<dbReference type="EMBL" id="ML976615">
    <property type="protein sequence ID" value="KAF1849428.1"/>
    <property type="molecule type" value="Genomic_DNA"/>
</dbReference>
<evidence type="ECO:0000313" key="1">
    <source>
        <dbReference type="EMBL" id="KAF1849428.1"/>
    </source>
</evidence>